<feature type="compositionally biased region" description="Low complexity" evidence="1">
    <location>
        <begin position="13"/>
        <end position="36"/>
    </location>
</feature>
<dbReference type="Proteomes" id="UP000054270">
    <property type="component" value="Unassembled WGS sequence"/>
</dbReference>
<evidence type="ECO:0000313" key="4">
    <source>
        <dbReference type="Proteomes" id="UP000054270"/>
    </source>
</evidence>
<dbReference type="AlphaFoldDB" id="A0A0D2L2L1"/>
<evidence type="ECO:0000256" key="1">
    <source>
        <dbReference type="SAM" id="MobiDB-lite"/>
    </source>
</evidence>
<dbReference type="OMA" id="RRSEWLI"/>
<sequence length="266" mass="29029">MPGKHTQFVAQHASSSATPSPSSYASNLPSSAAAQTPPSPTFDSPTLSSSVEPQSPLELSFSAPRRPLSLPAIPAMLHPILAVHPVAPPVAYDLTFPPDTILPLAYAIPENFLTHQAVFPPVAVFEIHCPELPWKISVSPSAKNAQGVTVGDVFTTIYRSLRASVTEQEYALAPSDAYRNAATAMFYARVARERPAFREAERAQGLKRIDFLGKRRCFVGLVPMKNSWTLLFMRPPFPQPPPNTEGESACTLHMPYTKHKPRSMSL</sequence>
<proteinExistence type="predicted"/>
<feature type="domain" description="DUF6699" evidence="2">
    <location>
        <begin position="91"/>
        <end position="225"/>
    </location>
</feature>
<evidence type="ECO:0000259" key="2">
    <source>
        <dbReference type="Pfam" id="PF20415"/>
    </source>
</evidence>
<accession>A0A0D2L2L1</accession>
<dbReference type="EMBL" id="KN817562">
    <property type="protein sequence ID" value="KJA20967.1"/>
    <property type="molecule type" value="Genomic_DNA"/>
</dbReference>
<name>A0A0D2L2L1_HYPSF</name>
<feature type="compositionally biased region" description="Polar residues" evidence="1">
    <location>
        <begin position="42"/>
        <end position="53"/>
    </location>
</feature>
<dbReference type="Pfam" id="PF20415">
    <property type="entry name" value="DUF6699"/>
    <property type="match status" value="1"/>
</dbReference>
<dbReference type="InterPro" id="IPR046522">
    <property type="entry name" value="DUF6699"/>
</dbReference>
<gene>
    <name evidence="3" type="ORF">HYPSUDRAFT_42559</name>
</gene>
<keyword evidence="4" id="KW-1185">Reference proteome</keyword>
<evidence type="ECO:0000313" key="3">
    <source>
        <dbReference type="EMBL" id="KJA20967.1"/>
    </source>
</evidence>
<protein>
    <recommendedName>
        <fullName evidence="2">DUF6699 domain-containing protein</fullName>
    </recommendedName>
</protein>
<feature type="region of interest" description="Disordered" evidence="1">
    <location>
        <begin position="1"/>
        <end position="55"/>
    </location>
</feature>
<dbReference type="OrthoDB" id="3172906at2759"/>
<reference evidence="4" key="1">
    <citation type="submission" date="2014-04" db="EMBL/GenBank/DDBJ databases">
        <title>Evolutionary Origins and Diversification of the Mycorrhizal Mutualists.</title>
        <authorList>
            <consortium name="DOE Joint Genome Institute"/>
            <consortium name="Mycorrhizal Genomics Consortium"/>
            <person name="Kohler A."/>
            <person name="Kuo A."/>
            <person name="Nagy L.G."/>
            <person name="Floudas D."/>
            <person name="Copeland A."/>
            <person name="Barry K.W."/>
            <person name="Cichocki N."/>
            <person name="Veneault-Fourrey C."/>
            <person name="LaButti K."/>
            <person name="Lindquist E.A."/>
            <person name="Lipzen A."/>
            <person name="Lundell T."/>
            <person name="Morin E."/>
            <person name="Murat C."/>
            <person name="Riley R."/>
            <person name="Ohm R."/>
            <person name="Sun H."/>
            <person name="Tunlid A."/>
            <person name="Henrissat B."/>
            <person name="Grigoriev I.V."/>
            <person name="Hibbett D.S."/>
            <person name="Martin F."/>
        </authorList>
    </citation>
    <scope>NUCLEOTIDE SEQUENCE [LARGE SCALE GENOMIC DNA]</scope>
    <source>
        <strain evidence="4">FD-334 SS-4</strain>
    </source>
</reference>
<organism evidence="3 4">
    <name type="scientific">Hypholoma sublateritium (strain FD-334 SS-4)</name>
    <dbReference type="NCBI Taxonomy" id="945553"/>
    <lineage>
        <taxon>Eukaryota</taxon>
        <taxon>Fungi</taxon>
        <taxon>Dikarya</taxon>
        <taxon>Basidiomycota</taxon>
        <taxon>Agaricomycotina</taxon>
        <taxon>Agaricomycetes</taxon>
        <taxon>Agaricomycetidae</taxon>
        <taxon>Agaricales</taxon>
        <taxon>Agaricineae</taxon>
        <taxon>Strophariaceae</taxon>
        <taxon>Hypholoma</taxon>
    </lineage>
</organism>